<dbReference type="AlphaFoldDB" id="A0A6I9RJL3"/>
<protein>
    <submittedName>
        <fullName evidence="3">Uncharacterized protein LOC105047153</fullName>
    </submittedName>
</protein>
<dbReference type="FunCoup" id="A0A6I9RJL3">
    <property type="interactions" value="1799"/>
</dbReference>
<feature type="compositionally biased region" description="Polar residues" evidence="1">
    <location>
        <begin position="7"/>
        <end position="16"/>
    </location>
</feature>
<feature type="region of interest" description="Disordered" evidence="1">
    <location>
        <begin position="1"/>
        <end position="27"/>
    </location>
</feature>
<dbReference type="RefSeq" id="XP_010924261.1">
    <property type="nucleotide sequence ID" value="XM_010925959.2"/>
</dbReference>
<feature type="region of interest" description="Disordered" evidence="1">
    <location>
        <begin position="198"/>
        <end position="254"/>
    </location>
</feature>
<dbReference type="Pfam" id="PF07816">
    <property type="entry name" value="DUF1645"/>
    <property type="match status" value="1"/>
</dbReference>
<dbReference type="Proteomes" id="UP000504607">
    <property type="component" value="Chromosome 6"/>
</dbReference>
<accession>A0A6I9RJL3</accession>
<name>A0A6I9RJL3_ELAGV</name>
<evidence type="ECO:0000313" key="3">
    <source>
        <dbReference type="RefSeq" id="XP_010924261.1"/>
    </source>
</evidence>
<gene>
    <name evidence="3" type="primary">LOC105047153</name>
</gene>
<dbReference type="GeneID" id="105047153"/>
<dbReference type="KEGG" id="egu:105047153"/>
<evidence type="ECO:0000313" key="2">
    <source>
        <dbReference type="Proteomes" id="UP000504607"/>
    </source>
</evidence>
<reference evidence="3" key="1">
    <citation type="submission" date="2025-08" db="UniProtKB">
        <authorList>
            <consortium name="RefSeq"/>
        </authorList>
    </citation>
    <scope>IDENTIFICATION</scope>
</reference>
<dbReference type="PANTHER" id="PTHR33095">
    <property type="entry name" value="OS07G0619500 PROTEIN"/>
    <property type="match status" value="1"/>
</dbReference>
<keyword evidence="2" id="KW-1185">Reference proteome</keyword>
<feature type="compositionally biased region" description="Basic and acidic residues" evidence="1">
    <location>
        <begin position="198"/>
        <end position="217"/>
    </location>
</feature>
<evidence type="ECO:0000256" key="1">
    <source>
        <dbReference type="SAM" id="MobiDB-lite"/>
    </source>
</evidence>
<sequence length="307" mass="33311">MEEDRGSQTVMFSPSTREAEPEDAGESLTAVVDSPQKISAAAEHHCEVEEDDDEDTSEDFEFAFVIKDPESSSTITADEIFYNGQIRTVYPVFNRDLLLAAGGGDGGEAVEDKAVRMPLRRLLIEERNASSRSASASSSSEMDELEGIDPGTYCVWRPGSVPPSPAQCKKSSSTGSSFRWRIRDLIRRSRSDGKEKFVFLAPEEKKPSRSSEKKKSMGEAAAAANREGEKKENGGGGGVTEEERKGGKKGGGVTEVDVVTAHRIYYRSRNGGGQTATGGWRSFLPYKPDLVGFLANVSGLSPAHRPY</sequence>
<dbReference type="PANTHER" id="PTHR33095:SF127">
    <property type="entry name" value="OS05G0578100 PROTEIN"/>
    <property type="match status" value="1"/>
</dbReference>
<dbReference type="InParanoid" id="A0A6I9RJL3"/>
<dbReference type="OrthoDB" id="1111059at2759"/>
<dbReference type="InterPro" id="IPR012442">
    <property type="entry name" value="DUF1645_plant"/>
</dbReference>
<proteinExistence type="predicted"/>
<organism evidence="2 3">
    <name type="scientific">Elaeis guineensis var. tenera</name>
    <name type="common">Oil palm</name>
    <dbReference type="NCBI Taxonomy" id="51953"/>
    <lineage>
        <taxon>Eukaryota</taxon>
        <taxon>Viridiplantae</taxon>
        <taxon>Streptophyta</taxon>
        <taxon>Embryophyta</taxon>
        <taxon>Tracheophyta</taxon>
        <taxon>Spermatophyta</taxon>
        <taxon>Magnoliopsida</taxon>
        <taxon>Liliopsida</taxon>
        <taxon>Arecaceae</taxon>
        <taxon>Arecoideae</taxon>
        <taxon>Cocoseae</taxon>
        <taxon>Elaeidinae</taxon>
        <taxon>Elaeis</taxon>
    </lineage>
</organism>